<sequence length="96" mass="10771">MATFISTIKFTEKGISEIKDTCQRAENFKKQAKKMGVKVSDIFWTQGPYDGLLVLEAPDDLSATALMVHVCSDGFVHTQTIRAYRADEMKAILEKI</sequence>
<dbReference type="InterPro" id="IPR014845">
    <property type="entry name" value="GYD/TTHA1554"/>
</dbReference>
<keyword evidence="2" id="KW-1185">Reference proteome</keyword>
<dbReference type="OrthoDB" id="5243930at2"/>
<dbReference type="RefSeq" id="WP_148072389.1">
    <property type="nucleotide sequence ID" value="NZ_CP042913.1"/>
</dbReference>
<accession>A0A5B9Q7E0</accession>
<evidence type="ECO:0000313" key="2">
    <source>
        <dbReference type="Proteomes" id="UP000323917"/>
    </source>
</evidence>
<dbReference type="KEGG" id="bgok:Pr1d_09140"/>
<evidence type="ECO:0000313" key="1">
    <source>
        <dbReference type="EMBL" id="QEG33650.1"/>
    </source>
</evidence>
<organism evidence="1 2">
    <name type="scientific">Bythopirellula goksoeyrii</name>
    <dbReference type="NCBI Taxonomy" id="1400387"/>
    <lineage>
        <taxon>Bacteria</taxon>
        <taxon>Pseudomonadati</taxon>
        <taxon>Planctomycetota</taxon>
        <taxon>Planctomycetia</taxon>
        <taxon>Pirellulales</taxon>
        <taxon>Lacipirellulaceae</taxon>
        <taxon>Bythopirellula</taxon>
    </lineage>
</organism>
<reference evidence="1 2" key="1">
    <citation type="submission" date="2019-08" db="EMBL/GenBank/DDBJ databases">
        <title>Deep-cultivation of Planctomycetes and their phenomic and genomic characterization uncovers novel biology.</title>
        <authorList>
            <person name="Wiegand S."/>
            <person name="Jogler M."/>
            <person name="Boedeker C."/>
            <person name="Pinto D."/>
            <person name="Vollmers J."/>
            <person name="Rivas-Marin E."/>
            <person name="Kohn T."/>
            <person name="Peeters S.H."/>
            <person name="Heuer A."/>
            <person name="Rast P."/>
            <person name="Oberbeckmann S."/>
            <person name="Bunk B."/>
            <person name="Jeske O."/>
            <person name="Meyerdierks A."/>
            <person name="Storesund J.E."/>
            <person name="Kallscheuer N."/>
            <person name="Luecker S."/>
            <person name="Lage O.M."/>
            <person name="Pohl T."/>
            <person name="Merkel B.J."/>
            <person name="Hornburger P."/>
            <person name="Mueller R.-W."/>
            <person name="Bruemmer F."/>
            <person name="Labrenz M."/>
            <person name="Spormann A.M."/>
            <person name="Op den Camp H."/>
            <person name="Overmann J."/>
            <person name="Amann R."/>
            <person name="Jetten M.S.M."/>
            <person name="Mascher T."/>
            <person name="Medema M.H."/>
            <person name="Devos D.P."/>
            <person name="Kaster A.-K."/>
            <person name="Ovreas L."/>
            <person name="Rohde M."/>
            <person name="Galperin M.Y."/>
            <person name="Jogler C."/>
        </authorList>
    </citation>
    <scope>NUCLEOTIDE SEQUENCE [LARGE SCALE GENOMIC DNA]</scope>
    <source>
        <strain evidence="1 2">Pr1d</strain>
    </source>
</reference>
<dbReference type="Proteomes" id="UP000323917">
    <property type="component" value="Chromosome"/>
</dbReference>
<gene>
    <name evidence="1" type="ORF">Pr1d_09140</name>
</gene>
<name>A0A5B9Q7E0_9BACT</name>
<dbReference type="Pfam" id="PF08734">
    <property type="entry name" value="GYD"/>
    <property type="match status" value="1"/>
</dbReference>
<dbReference type="AlphaFoldDB" id="A0A5B9Q7E0"/>
<protein>
    <submittedName>
        <fullName evidence="1">GYD domain protein</fullName>
    </submittedName>
</protein>
<dbReference type="EMBL" id="CP042913">
    <property type="protein sequence ID" value="QEG33650.1"/>
    <property type="molecule type" value="Genomic_DNA"/>
</dbReference>
<proteinExistence type="predicted"/>